<dbReference type="Proteomes" id="UP000535020">
    <property type="component" value="Unassembled WGS sequence"/>
</dbReference>
<proteinExistence type="predicted"/>
<evidence type="ECO:0000313" key="3">
    <source>
        <dbReference type="Proteomes" id="UP000535020"/>
    </source>
</evidence>
<dbReference type="PROSITE" id="PS51257">
    <property type="entry name" value="PROKAR_LIPOPROTEIN"/>
    <property type="match status" value="1"/>
</dbReference>
<gene>
    <name evidence="2" type="ORF">HZF10_15690</name>
</gene>
<name>A0A7Y8Y4H0_9FLAO</name>
<organism evidence="2 3">
    <name type="scientific">Flavobacterium agri</name>
    <dbReference type="NCBI Taxonomy" id="2743471"/>
    <lineage>
        <taxon>Bacteria</taxon>
        <taxon>Pseudomonadati</taxon>
        <taxon>Bacteroidota</taxon>
        <taxon>Flavobacteriia</taxon>
        <taxon>Flavobacteriales</taxon>
        <taxon>Flavobacteriaceae</taxon>
        <taxon>Flavobacterium</taxon>
    </lineage>
</organism>
<dbReference type="AlphaFoldDB" id="A0A7Y8Y4H0"/>
<keyword evidence="3" id="KW-1185">Reference proteome</keyword>
<evidence type="ECO:0000259" key="1">
    <source>
        <dbReference type="Pfam" id="PF11738"/>
    </source>
</evidence>
<dbReference type="Gene3D" id="3.90.640.20">
    <property type="entry name" value="Heat-shock cognate protein, ATPase"/>
    <property type="match status" value="1"/>
</dbReference>
<dbReference type="EMBL" id="JACBJI010000008">
    <property type="protein sequence ID" value="NYA72372.1"/>
    <property type="molecule type" value="Genomic_DNA"/>
</dbReference>
<reference evidence="2 3" key="1">
    <citation type="submission" date="2020-07" db="EMBL/GenBank/DDBJ databases">
        <authorList>
            <person name="Sun Q."/>
        </authorList>
    </citation>
    <scope>NUCLEOTIDE SEQUENCE [LARGE SCALE GENOMIC DNA]</scope>
    <source>
        <strain evidence="2 3">MAH-1</strain>
    </source>
</reference>
<dbReference type="InterPro" id="IPR037126">
    <property type="entry name" value="PdaC/RsiV-like_sf"/>
</dbReference>
<dbReference type="Pfam" id="PF11738">
    <property type="entry name" value="DUF3298"/>
    <property type="match status" value="1"/>
</dbReference>
<feature type="domain" description="DUF3298" evidence="1">
    <location>
        <begin position="195"/>
        <end position="231"/>
    </location>
</feature>
<dbReference type="InterPro" id="IPR021729">
    <property type="entry name" value="DUF3298"/>
</dbReference>
<sequence length="244" mass="28286">MRILSIILVLFFFGCKKTQPKTGEQISNSKSIENKIKKAKPKEMEIPEGFSIDTISFSDESKRLETEIILPISGIREFDNSVKNEILCRRSSFINELTKRIKDDNGGVSVIGSSFTAELVSIFRSKNLISYCFRISDYVGGNVHPMDIYYSMNYNFKTNKHISFNDYFNIRTKKDTLFLTQTITKTINEETILVENLKNLDFNIERDSISFNYDDYEIASYAFGLIRAKISKQELKSKINDNYW</sequence>
<evidence type="ECO:0000313" key="2">
    <source>
        <dbReference type="EMBL" id="NYA72372.1"/>
    </source>
</evidence>
<protein>
    <submittedName>
        <fullName evidence="2">DUF3298 domain-containing protein</fullName>
    </submittedName>
</protein>
<comment type="caution">
    <text evidence="2">The sequence shown here is derived from an EMBL/GenBank/DDBJ whole genome shotgun (WGS) entry which is preliminary data.</text>
</comment>
<accession>A0A7Y8Y4H0</accession>